<organism evidence="1">
    <name type="scientific">uncultured Caudovirales phage</name>
    <dbReference type="NCBI Taxonomy" id="2100421"/>
    <lineage>
        <taxon>Viruses</taxon>
        <taxon>Duplodnaviria</taxon>
        <taxon>Heunggongvirae</taxon>
        <taxon>Uroviricota</taxon>
        <taxon>Caudoviricetes</taxon>
        <taxon>Peduoviridae</taxon>
        <taxon>Maltschvirus</taxon>
        <taxon>Maltschvirus maltsch</taxon>
    </lineage>
</organism>
<reference evidence="1" key="1">
    <citation type="submission" date="2020-04" db="EMBL/GenBank/DDBJ databases">
        <authorList>
            <person name="Chiriac C."/>
            <person name="Salcher M."/>
            <person name="Ghai R."/>
            <person name="Kavagutti S V."/>
        </authorList>
    </citation>
    <scope>NUCLEOTIDE SEQUENCE</scope>
</reference>
<gene>
    <name evidence="1" type="ORF">UFOVP635_25</name>
</gene>
<evidence type="ECO:0000313" key="1">
    <source>
        <dbReference type="EMBL" id="CAB4153747.1"/>
    </source>
</evidence>
<dbReference type="EMBL" id="LR796596">
    <property type="protein sequence ID" value="CAB4153747.1"/>
    <property type="molecule type" value="Genomic_DNA"/>
</dbReference>
<proteinExistence type="predicted"/>
<name>A0A6J5N5Q7_9CAUD</name>
<accession>A0A6J5N5Q7</accession>
<sequence length="99" mass="11354">MHCQGGRKVGKIIGEEPDWDNPDLMLIITLDRLGQRYKSTPTDILAYATTFDLYVADIAAKWEKRQIDISEGKINPAKDLTQKQMEEMIYKVKKQQGLV</sequence>
<protein>
    <submittedName>
        <fullName evidence="1">Uncharacterized protein</fullName>
    </submittedName>
</protein>